<evidence type="ECO:0000313" key="3">
    <source>
        <dbReference type="Proteomes" id="UP000030699"/>
    </source>
</evidence>
<protein>
    <submittedName>
        <fullName evidence="2">Uncharacterized protein</fullName>
    </submittedName>
</protein>
<accession>A0A024WHG8</accession>
<evidence type="ECO:0000313" key="2">
    <source>
        <dbReference type="EMBL" id="ETW46140.1"/>
    </source>
</evidence>
<evidence type="ECO:0000256" key="1">
    <source>
        <dbReference type="SAM" id="MobiDB-lite"/>
    </source>
</evidence>
<reference evidence="2 3" key="1">
    <citation type="submission" date="2013-02" db="EMBL/GenBank/DDBJ databases">
        <title>The Genome Annotation of Plasmodium falciparum MaliPS096_E11.</title>
        <authorList>
            <consortium name="The Broad Institute Genome Sequencing Platform"/>
            <consortium name="The Broad Institute Genome Sequencing Center for Infectious Disease"/>
            <person name="Neafsey D."/>
            <person name="Hoffman S."/>
            <person name="Volkman S."/>
            <person name="Rosenthal P."/>
            <person name="Walker B."/>
            <person name="Young S.K."/>
            <person name="Zeng Q."/>
            <person name="Gargeya S."/>
            <person name="Fitzgerald M."/>
            <person name="Haas B."/>
            <person name="Abouelleil A."/>
            <person name="Allen A.W."/>
            <person name="Alvarado L."/>
            <person name="Arachchi H.M."/>
            <person name="Berlin A.M."/>
            <person name="Chapman S.B."/>
            <person name="Gainer-Dewar J."/>
            <person name="Goldberg J."/>
            <person name="Griggs A."/>
            <person name="Gujja S."/>
            <person name="Hansen M."/>
            <person name="Howarth C."/>
            <person name="Imamovic A."/>
            <person name="Ireland A."/>
            <person name="Larimer J."/>
            <person name="McCowan C."/>
            <person name="Murphy C."/>
            <person name="Pearson M."/>
            <person name="Poon T.W."/>
            <person name="Priest M."/>
            <person name="Roberts A."/>
            <person name="Saif S."/>
            <person name="Shea T."/>
            <person name="Sisk P."/>
            <person name="Sykes S."/>
            <person name="Wortman J."/>
            <person name="Nusbaum C."/>
            <person name="Birren B."/>
        </authorList>
    </citation>
    <scope>NUCLEOTIDE SEQUENCE [LARGE SCALE GENOMIC DNA]</scope>
    <source>
        <strain evidence="2 3">MaliPS096_E11</strain>
    </source>
</reference>
<organism evidence="2 3">
    <name type="scientific">Plasmodium falciparum MaliPS096_E11</name>
    <dbReference type="NCBI Taxonomy" id="1036727"/>
    <lineage>
        <taxon>Eukaryota</taxon>
        <taxon>Sar</taxon>
        <taxon>Alveolata</taxon>
        <taxon>Apicomplexa</taxon>
        <taxon>Aconoidasida</taxon>
        <taxon>Haemosporida</taxon>
        <taxon>Plasmodiidae</taxon>
        <taxon>Plasmodium</taxon>
        <taxon>Plasmodium (Laverania)</taxon>
    </lineage>
</organism>
<dbReference type="Proteomes" id="UP000030699">
    <property type="component" value="Unassembled WGS sequence"/>
</dbReference>
<feature type="non-terminal residue" evidence="2">
    <location>
        <position position="1"/>
    </location>
</feature>
<feature type="compositionally biased region" description="Low complexity" evidence="1">
    <location>
        <begin position="37"/>
        <end position="47"/>
    </location>
</feature>
<feature type="non-terminal residue" evidence="2">
    <location>
        <position position="88"/>
    </location>
</feature>
<gene>
    <name evidence="2" type="ORF">PFMALIP_05795</name>
</gene>
<name>A0A024WHG8_PLAFA</name>
<dbReference type="EMBL" id="KI925732">
    <property type="protein sequence ID" value="ETW46140.1"/>
    <property type="molecule type" value="Genomic_DNA"/>
</dbReference>
<sequence>KFNNCSNSLNINQHEDISFEKINNINKMEKVDIINKNVNSKNNNSHNNDNHDDDDNNNNINNDVIFTNFCTNSNSENSLAKKILDSDD</sequence>
<proteinExistence type="predicted"/>
<dbReference type="AlphaFoldDB" id="A0A024WHG8"/>
<reference evidence="2 3" key="2">
    <citation type="submission" date="2013-02" db="EMBL/GenBank/DDBJ databases">
        <title>The Genome Sequence of Plasmodium falciparum MaliPS096_E11.</title>
        <authorList>
            <consortium name="The Broad Institute Genome Sequencing Platform"/>
            <consortium name="The Broad Institute Genome Sequencing Center for Infectious Disease"/>
            <person name="Neafsey D."/>
            <person name="Cheeseman I."/>
            <person name="Volkman S."/>
            <person name="Adams J."/>
            <person name="Walker B."/>
            <person name="Young S.K."/>
            <person name="Zeng Q."/>
            <person name="Gargeya S."/>
            <person name="Fitzgerald M."/>
            <person name="Haas B."/>
            <person name="Abouelleil A."/>
            <person name="Alvarado L."/>
            <person name="Arachchi H.M."/>
            <person name="Berlin A.M."/>
            <person name="Chapman S.B."/>
            <person name="Dewar J."/>
            <person name="Goldberg J."/>
            <person name="Griggs A."/>
            <person name="Gujja S."/>
            <person name="Hansen M."/>
            <person name="Howarth C."/>
            <person name="Imamovic A."/>
            <person name="Larimer J."/>
            <person name="McCowan C."/>
            <person name="Murphy C."/>
            <person name="Neiman D."/>
            <person name="Pearson M."/>
            <person name="Priest M."/>
            <person name="Roberts A."/>
            <person name="Saif S."/>
            <person name="Shea T."/>
            <person name="Sisk P."/>
            <person name="Sykes S."/>
            <person name="Wortman J."/>
            <person name="Nusbaum C."/>
            <person name="Birren B."/>
        </authorList>
    </citation>
    <scope>NUCLEOTIDE SEQUENCE [LARGE SCALE GENOMIC DNA]</scope>
    <source>
        <strain evidence="2 3">MaliPS096_E11</strain>
    </source>
</reference>
<feature type="region of interest" description="Disordered" evidence="1">
    <location>
        <begin position="37"/>
        <end position="59"/>
    </location>
</feature>